<comment type="catalytic activity">
    <reaction evidence="5 7">
        <text>dimethylallyl phosphate + FMNH2 = prenylated FMNH2 + phosphate</text>
        <dbReference type="Rhea" id="RHEA:37743"/>
        <dbReference type="ChEBI" id="CHEBI:43474"/>
        <dbReference type="ChEBI" id="CHEBI:57618"/>
        <dbReference type="ChEBI" id="CHEBI:87467"/>
        <dbReference type="ChEBI" id="CHEBI:88052"/>
        <dbReference type="EC" id="2.5.1.129"/>
    </reaction>
</comment>
<feature type="binding site" evidence="7">
    <location>
        <position position="157"/>
    </location>
    <ligand>
        <name>dimethylallyl phosphate</name>
        <dbReference type="ChEBI" id="CHEBI:88052"/>
    </ligand>
</feature>
<dbReference type="InterPro" id="IPR036551">
    <property type="entry name" value="Flavin_trans-like"/>
</dbReference>
<dbReference type="GO" id="GO:0106141">
    <property type="term" value="F:flavin prenyltransferase activity"/>
    <property type="evidence" value="ECO:0007669"/>
    <property type="project" value="UniProtKB-EC"/>
</dbReference>
<evidence type="ECO:0000256" key="6">
    <source>
        <dbReference type="ARBA" id="ARBA00060793"/>
    </source>
</evidence>
<evidence type="ECO:0000256" key="7">
    <source>
        <dbReference type="HAMAP-Rule" id="MF_01984"/>
    </source>
</evidence>
<dbReference type="GO" id="GO:0016829">
    <property type="term" value="F:lyase activity"/>
    <property type="evidence" value="ECO:0007669"/>
    <property type="project" value="UniProtKB-KW"/>
</dbReference>
<dbReference type="NCBIfam" id="NF004685">
    <property type="entry name" value="PRK06029.1"/>
    <property type="match status" value="1"/>
</dbReference>
<dbReference type="NCBIfam" id="TIGR00421">
    <property type="entry name" value="ubiX_pad"/>
    <property type="match status" value="1"/>
</dbReference>
<reference evidence="9 10" key="1">
    <citation type="journal article" date="2016" name="Nat. Commun.">
        <title>Thousands of microbial genomes shed light on interconnected biogeochemical processes in an aquifer system.</title>
        <authorList>
            <person name="Anantharaman K."/>
            <person name="Brown C.T."/>
            <person name="Hug L.A."/>
            <person name="Sharon I."/>
            <person name="Castelle C.J."/>
            <person name="Probst A.J."/>
            <person name="Thomas B.C."/>
            <person name="Singh A."/>
            <person name="Wilkins M.J."/>
            <person name="Karaoz U."/>
            <person name="Brodie E.L."/>
            <person name="Williams K.H."/>
            <person name="Hubbard S.S."/>
            <person name="Banfield J.F."/>
        </authorList>
    </citation>
    <scope>NUCLEOTIDE SEQUENCE [LARGE SCALE GENOMIC DNA]</scope>
</reference>
<dbReference type="InterPro" id="IPR004507">
    <property type="entry name" value="UbiX-like"/>
</dbReference>
<keyword evidence="3 7" id="KW-0288">FMN</keyword>
<proteinExistence type="inferred from homology"/>
<evidence type="ECO:0000256" key="3">
    <source>
        <dbReference type="ARBA" id="ARBA00022643"/>
    </source>
</evidence>
<comment type="similarity">
    <text evidence="6 7">Belongs to the UbiX/PAD1 family.</text>
</comment>
<dbReference type="SUPFAM" id="SSF52507">
    <property type="entry name" value="Homo-oligomeric flavin-containing Cys decarboxylases, HFCD"/>
    <property type="match status" value="1"/>
</dbReference>
<feature type="domain" description="Flavoprotein" evidence="8">
    <location>
        <begin position="7"/>
        <end position="175"/>
    </location>
</feature>
<comment type="function">
    <text evidence="7">Flavin prenyltransferase that catalyzes the synthesis of the prenylated FMN cofactor (prenyl-FMN) for 4-hydroxy-3-polyprenylbenzoic acid decarboxylase UbiD. The prenyltransferase is metal-independent and links a dimethylallyl moiety from dimethylallyl monophosphate (DMAP) to the flavin N5 and C6 atoms of FMN.</text>
</comment>
<keyword evidence="2 7" id="KW-0285">Flavoprotein</keyword>
<dbReference type="FunFam" id="3.40.50.1950:FF:000001">
    <property type="entry name" value="Flavin prenyltransferase UbiX"/>
    <property type="match status" value="1"/>
</dbReference>
<evidence type="ECO:0000256" key="4">
    <source>
        <dbReference type="ARBA" id="ARBA00022679"/>
    </source>
</evidence>
<dbReference type="AlphaFoldDB" id="A0A1F7RIK9"/>
<comment type="caution">
    <text evidence="9">The sequence shown here is derived from an EMBL/GenBank/DDBJ whole genome shotgun (WGS) entry which is preliminary data.</text>
</comment>
<dbReference type="EC" id="2.5.1.129" evidence="7"/>
<evidence type="ECO:0000256" key="2">
    <source>
        <dbReference type="ARBA" id="ARBA00022630"/>
    </source>
</evidence>
<sequence length="193" mass="21111">MVQKKFKLIVGITGATGAIYGIRLLEYLSKVNSVETSLIISEAAEITIKHETDYKIDKIKALANRVYDINDIGAPLASGSYKRDGMIVIPCSVKTMAALANSLAMNLLIRAGDVTLKEKKPLVLAVRETPLHLGHLRNMVALSEIGTTIMPLCPSFYHRPKSLTEIVDFTVGRALNLVGIENSLAKEYKGSRK</sequence>
<name>A0A1F7RIK9_9BACT</name>
<keyword evidence="4 7" id="KW-0808">Transferase</keyword>
<dbReference type="HAMAP" id="MF_01984">
    <property type="entry name" value="ubiX_pad"/>
    <property type="match status" value="1"/>
</dbReference>
<comment type="caution">
    <text evidence="7">Lacks conserved residue(s) required for the propagation of feature annotation.</text>
</comment>
<feature type="binding site" evidence="7">
    <location>
        <position position="127"/>
    </location>
    <ligand>
        <name>FMN</name>
        <dbReference type="ChEBI" id="CHEBI:58210"/>
    </ligand>
</feature>
<keyword evidence="1 7" id="KW-0637">Prenyltransferase</keyword>
<feature type="binding site" evidence="7">
    <location>
        <begin position="14"/>
        <end position="16"/>
    </location>
    <ligand>
        <name>FMN</name>
        <dbReference type="ChEBI" id="CHEBI:58210"/>
    </ligand>
</feature>
<evidence type="ECO:0000256" key="1">
    <source>
        <dbReference type="ARBA" id="ARBA00022602"/>
    </source>
</evidence>
<dbReference type="Pfam" id="PF02441">
    <property type="entry name" value="Flavoprotein"/>
    <property type="match status" value="1"/>
</dbReference>
<evidence type="ECO:0000259" key="8">
    <source>
        <dbReference type="Pfam" id="PF02441"/>
    </source>
</evidence>
<keyword evidence="9" id="KW-0456">Lyase</keyword>
<evidence type="ECO:0000256" key="5">
    <source>
        <dbReference type="ARBA" id="ARBA00050612"/>
    </source>
</evidence>
<dbReference type="Proteomes" id="UP000178526">
    <property type="component" value="Unassembled WGS sequence"/>
</dbReference>
<accession>A0A1F7RIK9</accession>
<organism evidence="9 10">
    <name type="scientific">Candidatus Schekmanbacteria bacterium GWA2_38_11</name>
    <dbReference type="NCBI Taxonomy" id="1817876"/>
    <lineage>
        <taxon>Bacteria</taxon>
        <taxon>Candidatus Schekmaniibacteriota</taxon>
    </lineage>
</organism>
<dbReference type="EMBL" id="MGDB01000072">
    <property type="protein sequence ID" value="OGL41363.1"/>
    <property type="molecule type" value="Genomic_DNA"/>
</dbReference>
<evidence type="ECO:0000313" key="10">
    <source>
        <dbReference type="Proteomes" id="UP000178526"/>
    </source>
</evidence>
<protein>
    <recommendedName>
        <fullName evidence="7">Flavin prenyltransferase UbiX</fullName>
        <ecNumber evidence="7">2.5.1.129</ecNumber>
    </recommendedName>
</protein>
<dbReference type="Gene3D" id="3.40.50.1950">
    <property type="entry name" value="Flavin prenyltransferase-like"/>
    <property type="match status" value="1"/>
</dbReference>
<evidence type="ECO:0000313" key="9">
    <source>
        <dbReference type="EMBL" id="OGL41363.1"/>
    </source>
</evidence>
<feature type="binding site" evidence="7">
    <location>
        <position position="173"/>
    </location>
    <ligand>
        <name>dimethylallyl phosphate</name>
        <dbReference type="ChEBI" id="CHEBI:88052"/>
    </ligand>
</feature>
<feature type="binding site" evidence="7">
    <location>
        <begin position="92"/>
        <end position="95"/>
    </location>
    <ligand>
        <name>FMN</name>
        <dbReference type="ChEBI" id="CHEBI:58210"/>
    </ligand>
</feature>
<gene>
    <name evidence="7" type="primary">ubiX</name>
    <name evidence="9" type="ORF">A2042_05595</name>
</gene>
<dbReference type="InterPro" id="IPR003382">
    <property type="entry name" value="Flavoprotein"/>
</dbReference>
<feature type="binding site" evidence="7">
    <location>
        <position position="41"/>
    </location>
    <ligand>
        <name>FMN</name>
        <dbReference type="ChEBI" id="CHEBI:58210"/>
    </ligand>
</feature>